<evidence type="ECO:0008006" key="4">
    <source>
        <dbReference type="Google" id="ProtNLM"/>
    </source>
</evidence>
<comment type="caution">
    <text evidence="2">The sequence shown here is derived from an EMBL/GenBank/DDBJ whole genome shotgun (WGS) entry which is preliminary data.</text>
</comment>
<evidence type="ECO:0000313" key="3">
    <source>
        <dbReference type="Proteomes" id="UP000310685"/>
    </source>
</evidence>
<evidence type="ECO:0000256" key="1">
    <source>
        <dbReference type="SAM" id="MobiDB-lite"/>
    </source>
</evidence>
<feature type="region of interest" description="Disordered" evidence="1">
    <location>
        <begin position="81"/>
        <end position="122"/>
    </location>
</feature>
<proteinExistence type="predicted"/>
<evidence type="ECO:0000313" key="2">
    <source>
        <dbReference type="EMBL" id="TIB77276.1"/>
    </source>
</evidence>
<sequence>MGSLSLNDHDEVGKLSAVCTVFTYIQNLTQRISKSSPHESRNGLLNKTTKDGAGPHAWGSYEEEVNHYELGVRDTKEALQKRGSITNVSDNGLVPRRTSNVSIQERENARKERSSFSSRKSDGLLDLSAIARSSAAGSTNAAQD</sequence>
<reference evidence="2 3" key="1">
    <citation type="submission" date="2019-03" db="EMBL/GenBank/DDBJ databases">
        <title>Sequencing 25 genomes of Wallemia mellicola.</title>
        <authorList>
            <person name="Gostincar C."/>
        </authorList>
    </citation>
    <scope>NUCLEOTIDE SEQUENCE [LARGE SCALE GENOMIC DNA]</scope>
    <source>
        <strain evidence="2 3">EXF-6152</strain>
    </source>
</reference>
<accession>A0A4T0M509</accession>
<dbReference type="AlphaFoldDB" id="A0A4T0M509"/>
<feature type="compositionally biased region" description="Basic and acidic residues" evidence="1">
    <location>
        <begin position="104"/>
        <end position="122"/>
    </location>
</feature>
<dbReference type="Proteomes" id="UP000310685">
    <property type="component" value="Unassembled WGS sequence"/>
</dbReference>
<feature type="region of interest" description="Disordered" evidence="1">
    <location>
        <begin position="33"/>
        <end position="58"/>
    </location>
</feature>
<name>A0A4T0M509_9BASI</name>
<dbReference type="EMBL" id="SPRC01000036">
    <property type="protein sequence ID" value="TIB77276.1"/>
    <property type="molecule type" value="Genomic_DNA"/>
</dbReference>
<protein>
    <recommendedName>
        <fullName evidence="4">Hyaluronan/mRNA-binding protein domain-containing protein</fullName>
    </recommendedName>
</protein>
<gene>
    <name evidence="2" type="ORF">E3Q22_03138</name>
</gene>
<organism evidence="2 3">
    <name type="scientific">Wallemia mellicola</name>
    <dbReference type="NCBI Taxonomy" id="1708541"/>
    <lineage>
        <taxon>Eukaryota</taxon>
        <taxon>Fungi</taxon>
        <taxon>Dikarya</taxon>
        <taxon>Basidiomycota</taxon>
        <taxon>Wallemiomycotina</taxon>
        <taxon>Wallemiomycetes</taxon>
        <taxon>Wallemiales</taxon>
        <taxon>Wallemiaceae</taxon>
        <taxon>Wallemia</taxon>
    </lineage>
</organism>